<name>A0A061R2Q2_9CHLO</name>
<accession>A0A061R2Q2</accession>
<sequence>MEETWNVEPTVLEKETSDGRILGEVQAPGRGKHCRGASSIAV</sequence>
<gene>
    <name evidence="1" type="ORF">TSPGSL018_11850</name>
</gene>
<evidence type="ECO:0000313" key="1">
    <source>
        <dbReference type="EMBL" id="JAC67162.1"/>
    </source>
</evidence>
<reference evidence="1" key="1">
    <citation type="submission" date="2014-05" db="EMBL/GenBank/DDBJ databases">
        <title>The transcriptome of the halophilic microalga Tetraselmis sp. GSL018 isolated from the Great Salt Lake, Utah.</title>
        <authorList>
            <person name="Jinkerson R.E."/>
            <person name="D'Adamo S."/>
            <person name="Posewitz M.C."/>
        </authorList>
    </citation>
    <scope>NUCLEOTIDE SEQUENCE</scope>
    <source>
        <strain evidence="1">GSL018</strain>
    </source>
</reference>
<organism evidence="1">
    <name type="scientific">Tetraselmis sp. GSL018</name>
    <dbReference type="NCBI Taxonomy" id="582737"/>
    <lineage>
        <taxon>Eukaryota</taxon>
        <taxon>Viridiplantae</taxon>
        <taxon>Chlorophyta</taxon>
        <taxon>core chlorophytes</taxon>
        <taxon>Chlorodendrophyceae</taxon>
        <taxon>Chlorodendrales</taxon>
        <taxon>Chlorodendraceae</taxon>
        <taxon>Tetraselmis</taxon>
    </lineage>
</organism>
<dbReference type="AlphaFoldDB" id="A0A061R2Q2"/>
<dbReference type="EMBL" id="GBEZ01019391">
    <property type="protein sequence ID" value="JAC67162.1"/>
    <property type="molecule type" value="Transcribed_RNA"/>
</dbReference>
<feature type="non-terminal residue" evidence="1">
    <location>
        <position position="42"/>
    </location>
</feature>
<proteinExistence type="predicted"/>
<protein>
    <submittedName>
        <fullName evidence="1">Uncharacterized protein</fullName>
    </submittedName>
</protein>